<gene>
    <name evidence="8" type="ORF">EV675_5800</name>
</gene>
<dbReference type="OrthoDB" id="9800167at2"/>
<keyword evidence="2" id="KW-0479">Metal-binding</keyword>
<dbReference type="RefSeq" id="WP_130362125.1">
    <property type="nucleotide sequence ID" value="NZ_SGXC01000004.1"/>
</dbReference>
<dbReference type="GO" id="GO:0051213">
    <property type="term" value="F:dioxygenase activity"/>
    <property type="evidence" value="ECO:0007669"/>
    <property type="project" value="UniProtKB-KW"/>
</dbReference>
<dbReference type="CDD" id="cd03528">
    <property type="entry name" value="Rieske_RO_ferredoxin"/>
    <property type="match status" value="1"/>
</dbReference>
<keyword evidence="9" id="KW-1185">Reference proteome</keyword>
<sequence length="105" mass="11299">MVWCQTIKFEDVPEGDAVPVCVEGEPLALYKLDGRVHATHDICTHAKAHLSEGFVSGDCVECPLHEGVFHIPTGRPVSGPVSVPIKVYPVRIEEGMVLVDVPPSG</sequence>
<dbReference type="Gene3D" id="2.102.10.10">
    <property type="entry name" value="Rieske [2Fe-2S] iron-sulphur domain"/>
    <property type="match status" value="1"/>
</dbReference>
<dbReference type="Pfam" id="PF00355">
    <property type="entry name" value="Rieske"/>
    <property type="match status" value="1"/>
</dbReference>
<dbReference type="PANTHER" id="PTHR21496:SF0">
    <property type="entry name" value="RIESKE DOMAIN-CONTAINING PROTEIN"/>
    <property type="match status" value="1"/>
</dbReference>
<protein>
    <submittedName>
        <fullName evidence="8">3-phenylpropionate/trans-cinnamate dioxygenase ferredoxin subunit/naphthalene 1,2-dioxygenase system ferredoxin subunit/anthranilate 1,2-dioxygenase ferredoxin subunit</fullName>
    </submittedName>
</protein>
<keyword evidence="8" id="KW-0223">Dioxygenase</keyword>
<dbReference type="InterPro" id="IPR036922">
    <property type="entry name" value="Rieske_2Fe-2S_sf"/>
</dbReference>
<evidence type="ECO:0000259" key="7">
    <source>
        <dbReference type="PROSITE" id="PS51296"/>
    </source>
</evidence>
<comment type="caution">
    <text evidence="8">The sequence shown here is derived from an EMBL/GenBank/DDBJ whole genome shotgun (WGS) entry which is preliminary data.</text>
</comment>
<feature type="domain" description="Rieske" evidence="7">
    <location>
        <begin position="4"/>
        <end position="99"/>
    </location>
</feature>
<evidence type="ECO:0000256" key="4">
    <source>
        <dbReference type="ARBA" id="ARBA00023014"/>
    </source>
</evidence>
<evidence type="ECO:0000256" key="6">
    <source>
        <dbReference type="ARBA" id="ARBA00038001"/>
    </source>
</evidence>
<organism evidence="8 9">
    <name type="scientific">Pigmentiphaga kullae</name>
    <dbReference type="NCBI Taxonomy" id="151784"/>
    <lineage>
        <taxon>Bacteria</taxon>
        <taxon>Pseudomonadati</taxon>
        <taxon>Pseudomonadota</taxon>
        <taxon>Betaproteobacteria</taxon>
        <taxon>Burkholderiales</taxon>
        <taxon>Alcaligenaceae</taxon>
        <taxon>Pigmentiphaga</taxon>
    </lineage>
</organism>
<keyword evidence="8" id="KW-0560">Oxidoreductase</keyword>
<comment type="cofactor">
    <cofactor evidence="5">
        <name>[2Fe-2S] cluster</name>
        <dbReference type="ChEBI" id="CHEBI:190135"/>
    </cofactor>
</comment>
<evidence type="ECO:0000256" key="2">
    <source>
        <dbReference type="ARBA" id="ARBA00022723"/>
    </source>
</evidence>
<evidence type="ECO:0000256" key="1">
    <source>
        <dbReference type="ARBA" id="ARBA00022714"/>
    </source>
</evidence>
<evidence type="ECO:0000313" key="9">
    <source>
        <dbReference type="Proteomes" id="UP000292445"/>
    </source>
</evidence>
<dbReference type="Proteomes" id="UP000292445">
    <property type="component" value="Unassembled WGS sequence"/>
</dbReference>
<keyword evidence="1" id="KW-0001">2Fe-2S</keyword>
<dbReference type="PROSITE" id="PS51296">
    <property type="entry name" value="RIESKE"/>
    <property type="match status" value="1"/>
</dbReference>
<dbReference type="AlphaFoldDB" id="A0A4Q7N6U6"/>
<dbReference type="EMBL" id="SGXC01000004">
    <property type="protein sequence ID" value="RZS77074.1"/>
    <property type="molecule type" value="Genomic_DNA"/>
</dbReference>
<proteinExistence type="inferred from homology"/>
<comment type="similarity">
    <text evidence="6">Belongs to the bacterial ring-hydroxylating dioxygenase ferredoxin component family.</text>
</comment>
<evidence type="ECO:0000256" key="5">
    <source>
        <dbReference type="ARBA" id="ARBA00034078"/>
    </source>
</evidence>
<name>A0A4Q7N6U6_9BURK</name>
<accession>A0A4Q7N6U6</accession>
<keyword evidence="4" id="KW-0411">Iron-sulfur</keyword>
<dbReference type="InterPro" id="IPR017941">
    <property type="entry name" value="Rieske_2Fe-2S"/>
</dbReference>
<reference evidence="8 9" key="1">
    <citation type="submission" date="2019-02" db="EMBL/GenBank/DDBJ databases">
        <title>Genomic Encyclopedia of Type Strains, Phase IV (KMG-IV): sequencing the most valuable type-strain genomes for metagenomic binning, comparative biology and taxonomic classification.</title>
        <authorList>
            <person name="Goeker M."/>
        </authorList>
    </citation>
    <scope>NUCLEOTIDE SEQUENCE [LARGE SCALE GENOMIC DNA]</scope>
    <source>
        <strain evidence="8 9">K24</strain>
    </source>
</reference>
<dbReference type="GO" id="GO:0046872">
    <property type="term" value="F:metal ion binding"/>
    <property type="evidence" value="ECO:0007669"/>
    <property type="project" value="UniProtKB-KW"/>
</dbReference>
<dbReference type="GO" id="GO:0051537">
    <property type="term" value="F:2 iron, 2 sulfur cluster binding"/>
    <property type="evidence" value="ECO:0007669"/>
    <property type="project" value="UniProtKB-KW"/>
</dbReference>
<evidence type="ECO:0000313" key="8">
    <source>
        <dbReference type="EMBL" id="RZS77074.1"/>
    </source>
</evidence>
<dbReference type="PANTHER" id="PTHR21496">
    <property type="entry name" value="FERREDOXIN-RELATED"/>
    <property type="match status" value="1"/>
</dbReference>
<evidence type="ECO:0000256" key="3">
    <source>
        <dbReference type="ARBA" id="ARBA00023004"/>
    </source>
</evidence>
<dbReference type="SUPFAM" id="SSF50022">
    <property type="entry name" value="ISP domain"/>
    <property type="match status" value="1"/>
</dbReference>
<keyword evidence="3" id="KW-0408">Iron</keyword>